<dbReference type="EMBL" id="JACYWE010000004">
    <property type="protein sequence ID" value="MBD8506440.1"/>
    <property type="molecule type" value="Genomic_DNA"/>
</dbReference>
<feature type="domain" description="Anti-sigma-D factor RsdA sigma factor binding region" evidence="3">
    <location>
        <begin position="35"/>
        <end position="80"/>
    </location>
</feature>
<organism evidence="4 5">
    <name type="scientific">Lolliginicoccus lacisalsi</name>
    <dbReference type="NCBI Taxonomy" id="2742202"/>
    <lineage>
        <taxon>Bacteria</taxon>
        <taxon>Bacillati</taxon>
        <taxon>Actinomycetota</taxon>
        <taxon>Actinomycetes</taxon>
        <taxon>Mycobacteriales</taxon>
        <taxon>Hoyosellaceae</taxon>
        <taxon>Lolliginicoccus</taxon>
    </lineage>
</organism>
<keyword evidence="2" id="KW-0472">Membrane</keyword>
<dbReference type="Proteomes" id="UP000642993">
    <property type="component" value="Unassembled WGS sequence"/>
</dbReference>
<feature type="region of interest" description="Disordered" evidence="1">
    <location>
        <begin position="1"/>
        <end position="33"/>
    </location>
</feature>
<feature type="compositionally biased region" description="Low complexity" evidence="1">
    <location>
        <begin position="311"/>
        <end position="367"/>
    </location>
</feature>
<proteinExistence type="predicted"/>
<dbReference type="Pfam" id="PF16751">
    <property type="entry name" value="RsdA_SigD_bd"/>
    <property type="match status" value="1"/>
</dbReference>
<gene>
    <name evidence="4" type="ORF">HT102_08085</name>
</gene>
<dbReference type="RefSeq" id="WP_192038916.1">
    <property type="nucleotide sequence ID" value="NZ_JACYWE010000004.1"/>
</dbReference>
<dbReference type="InterPro" id="IPR031928">
    <property type="entry name" value="RsdA_SigD-bd"/>
</dbReference>
<feature type="transmembrane region" description="Helical" evidence="2">
    <location>
        <begin position="119"/>
        <end position="140"/>
    </location>
</feature>
<reference evidence="4" key="1">
    <citation type="submission" date="2020-09" db="EMBL/GenBank/DDBJ databases">
        <title>Hoyosella lacisalsi sp. nov., a halotolerant actinobacterium isolated from soil of Lake Gudzhirganskoe.</title>
        <authorList>
            <person name="Yang Q."/>
            <person name="Guo P.Y."/>
            <person name="Liu S.W."/>
            <person name="Li F.N."/>
            <person name="Sun C.H."/>
        </authorList>
    </citation>
    <scope>NUCLEOTIDE SEQUENCE</scope>
    <source>
        <strain evidence="4">G463</strain>
    </source>
</reference>
<keyword evidence="2" id="KW-1133">Transmembrane helix</keyword>
<dbReference type="AlphaFoldDB" id="A0A927JC43"/>
<keyword evidence="2" id="KW-0812">Transmembrane</keyword>
<name>A0A927JC43_9ACTN</name>
<keyword evidence="5" id="KW-1185">Reference proteome</keyword>
<evidence type="ECO:0000259" key="3">
    <source>
        <dbReference type="Pfam" id="PF16751"/>
    </source>
</evidence>
<dbReference type="Gene3D" id="6.10.250.1300">
    <property type="match status" value="1"/>
</dbReference>
<evidence type="ECO:0000256" key="2">
    <source>
        <dbReference type="SAM" id="Phobius"/>
    </source>
</evidence>
<sequence length="410" mass="42213">MARRNDDGETGDRVGRDPGDLSQGVGQGEDASIPDIGELLADDAFLDALAQGTEQDAASEDAAMLASLLGDWRNDIMSAPLPPAPSLDEVEAAIQHASAPVAVAPLAGRQSGHDRRSRWLSSVAGVAAAAAVVLGGLAVVSQDAQPGDPLWGFREQIHGSNETTVMVAGLWDELEQAESALESGDVAQVQRILSEVAPRISQLQGSDQDTLNSKFQQLSEDLQQNSGDRGQVLDMPRPEVPVVTSDEVTRAPIEDLLPTNVVIPGLPTDLPTQLPTGLPVPDFTIDPEVLSSFPWFPGTNDPVATGASQPPATTTGQNGTSTAPTTTTTGAAPTTTGSSTTTTGASPTTSSARPTSPRASATTASAPVTDDVKEELADVTNPTSDAATEMPGEATEVPRPPITIPGFPGS</sequence>
<protein>
    <recommendedName>
        <fullName evidence="3">Anti-sigma-D factor RsdA sigma factor binding region domain-containing protein</fullName>
    </recommendedName>
</protein>
<feature type="compositionally biased region" description="Basic and acidic residues" evidence="1">
    <location>
        <begin position="1"/>
        <end position="19"/>
    </location>
</feature>
<accession>A0A927JC43</accession>
<evidence type="ECO:0000256" key="1">
    <source>
        <dbReference type="SAM" id="MobiDB-lite"/>
    </source>
</evidence>
<comment type="caution">
    <text evidence="4">The sequence shown here is derived from an EMBL/GenBank/DDBJ whole genome shotgun (WGS) entry which is preliminary data.</text>
</comment>
<feature type="region of interest" description="Disordered" evidence="1">
    <location>
        <begin position="294"/>
        <end position="410"/>
    </location>
</feature>
<evidence type="ECO:0000313" key="4">
    <source>
        <dbReference type="EMBL" id="MBD8506440.1"/>
    </source>
</evidence>
<evidence type="ECO:0000313" key="5">
    <source>
        <dbReference type="Proteomes" id="UP000642993"/>
    </source>
</evidence>